<dbReference type="InterPro" id="IPR011990">
    <property type="entry name" value="TPR-like_helical_dom_sf"/>
</dbReference>
<dbReference type="Gene3D" id="1.25.40.10">
    <property type="entry name" value="Tetratricopeptide repeat domain"/>
    <property type="match status" value="1"/>
</dbReference>
<dbReference type="InterPro" id="IPR046880">
    <property type="entry name" value="TPR-S"/>
</dbReference>
<evidence type="ECO:0000313" key="3">
    <source>
        <dbReference type="Proteomes" id="UP000321204"/>
    </source>
</evidence>
<dbReference type="AlphaFoldDB" id="A0A5B8UPN0"/>
<dbReference type="GO" id="GO:0007165">
    <property type="term" value="P:signal transduction"/>
    <property type="evidence" value="ECO:0007669"/>
    <property type="project" value="InterPro"/>
</dbReference>
<dbReference type="RefSeq" id="WP_146790714.1">
    <property type="nucleotide sequence ID" value="NZ_BAABIO010000003.1"/>
</dbReference>
<dbReference type="Pfam" id="PF13676">
    <property type="entry name" value="TIR_2"/>
    <property type="match status" value="1"/>
</dbReference>
<dbReference type="SUPFAM" id="SSF48452">
    <property type="entry name" value="TPR-like"/>
    <property type="match status" value="1"/>
</dbReference>
<gene>
    <name evidence="2" type="ORF">FSB75_19010</name>
</gene>
<keyword evidence="2" id="KW-0675">Receptor</keyword>
<dbReference type="EMBL" id="CP042433">
    <property type="protein sequence ID" value="QEC57905.1"/>
    <property type="molecule type" value="Genomic_DNA"/>
</dbReference>
<dbReference type="SUPFAM" id="SSF52200">
    <property type="entry name" value="Toll/Interleukin receptor TIR domain"/>
    <property type="match status" value="1"/>
</dbReference>
<dbReference type="OrthoDB" id="9815193at2"/>
<evidence type="ECO:0000313" key="2">
    <source>
        <dbReference type="EMBL" id="QEC57905.1"/>
    </source>
</evidence>
<dbReference type="Gene3D" id="3.40.50.10140">
    <property type="entry name" value="Toll/interleukin-1 receptor homology (TIR) domain"/>
    <property type="match status" value="1"/>
</dbReference>
<dbReference type="InterPro" id="IPR000157">
    <property type="entry name" value="TIR_dom"/>
</dbReference>
<dbReference type="Proteomes" id="UP000321204">
    <property type="component" value="Chromosome"/>
</dbReference>
<organism evidence="2 3">
    <name type="scientific">Flavisolibacter ginsenosidimutans</name>
    <dbReference type="NCBI Taxonomy" id="661481"/>
    <lineage>
        <taxon>Bacteria</taxon>
        <taxon>Pseudomonadati</taxon>
        <taxon>Bacteroidota</taxon>
        <taxon>Chitinophagia</taxon>
        <taxon>Chitinophagales</taxon>
        <taxon>Chitinophagaceae</taxon>
        <taxon>Flavisolibacter</taxon>
    </lineage>
</organism>
<protein>
    <submittedName>
        <fullName evidence="2">Toll/interleukin-1 receptor domain-containing protein</fullName>
    </submittedName>
</protein>
<proteinExistence type="predicted"/>
<dbReference type="KEGG" id="fgg:FSB75_19010"/>
<evidence type="ECO:0000259" key="1">
    <source>
        <dbReference type="Pfam" id="PF13676"/>
    </source>
</evidence>
<sequence>MSSIPQEWLQHAPKPRELKKGENWNVFLSYRSVNRTWVLNLYDILVELDYKVFMDQFVLKPGDVLIDLLEDALATSQAGVLMWSNAAEDSAWVRKEYNTMERKATTNKDFKFIPIKLDANELPEFAMNRIFMDFSSYPDGPNGGELLRLLHGIVGQPMSPETVRFAAEQDEAADEANEDIKSALRNGYPEDIIALSESDGLPWRTTPSLGCKAAESLIKLKKNTEAIAILEKLEVRFPKAIRPKQLHALAVARLGADTRDPAALKQAQRILSKLYDTGGGDPETLGIYARTWMDRYALSNDVNDLQQSRDYYAEAFKRAPDDYYTGVNAAAKSIFMGTQKAMDEGMTYAKQVEDLLQKRAEARANGETKVKEDYWEWATAGEVLLMQKKYAEAGETYKEAIKLARTETGSHESTWKQACRLMEKLKPSDEEKTQVLSAFTHLKDYDKFSEGS</sequence>
<dbReference type="Pfam" id="PF20308">
    <property type="entry name" value="TPR-S"/>
    <property type="match status" value="1"/>
</dbReference>
<reference evidence="2 3" key="1">
    <citation type="journal article" date="2015" name="Int. J. Syst. Evol. Microbiol.">
        <title>Flavisolibacter ginsenosidimutans sp. nov., with ginsenoside-converting activity isolated from soil used for cultivating ginseng.</title>
        <authorList>
            <person name="Zhao Y."/>
            <person name="Liu Q."/>
            <person name="Kang M.S."/>
            <person name="Jin F."/>
            <person name="Yu H."/>
            <person name="Im W.T."/>
        </authorList>
    </citation>
    <scope>NUCLEOTIDE SEQUENCE [LARGE SCALE GENOMIC DNA]</scope>
    <source>
        <strain evidence="2 3">Gsoil 636</strain>
    </source>
</reference>
<keyword evidence="3" id="KW-1185">Reference proteome</keyword>
<name>A0A5B8UPN0_9BACT</name>
<feature type="domain" description="TIR" evidence="1">
    <location>
        <begin position="26"/>
        <end position="136"/>
    </location>
</feature>
<accession>A0A5B8UPN0</accession>
<dbReference type="InterPro" id="IPR035897">
    <property type="entry name" value="Toll_tir_struct_dom_sf"/>
</dbReference>